<dbReference type="EMBL" id="NMUH01000336">
    <property type="protein sequence ID" value="MQL77192.1"/>
    <property type="molecule type" value="Genomic_DNA"/>
</dbReference>
<gene>
    <name evidence="2" type="ORF">Taro_009605</name>
</gene>
<organism evidence="2 3">
    <name type="scientific">Colocasia esculenta</name>
    <name type="common">Wild taro</name>
    <name type="synonym">Arum esculentum</name>
    <dbReference type="NCBI Taxonomy" id="4460"/>
    <lineage>
        <taxon>Eukaryota</taxon>
        <taxon>Viridiplantae</taxon>
        <taxon>Streptophyta</taxon>
        <taxon>Embryophyta</taxon>
        <taxon>Tracheophyta</taxon>
        <taxon>Spermatophyta</taxon>
        <taxon>Magnoliopsida</taxon>
        <taxon>Liliopsida</taxon>
        <taxon>Araceae</taxon>
        <taxon>Aroideae</taxon>
        <taxon>Colocasieae</taxon>
        <taxon>Colocasia</taxon>
    </lineage>
</organism>
<reference evidence="2" key="1">
    <citation type="submission" date="2017-07" db="EMBL/GenBank/DDBJ databases">
        <title>Taro Niue Genome Assembly and Annotation.</title>
        <authorList>
            <person name="Atibalentja N."/>
            <person name="Keating K."/>
            <person name="Fields C.J."/>
        </authorList>
    </citation>
    <scope>NUCLEOTIDE SEQUENCE</scope>
    <source>
        <strain evidence="2">Niue_2</strain>
        <tissue evidence="2">Leaf</tissue>
    </source>
</reference>
<proteinExistence type="predicted"/>
<feature type="region of interest" description="Disordered" evidence="1">
    <location>
        <begin position="73"/>
        <end position="135"/>
    </location>
</feature>
<evidence type="ECO:0000313" key="3">
    <source>
        <dbReference type="Proteomes" id="UP000652761"/>
    </source>
</evidence>
<feature type="compositionally biased region" description="Polar residues" evidence="1">
    <location>
        <begin position="92"/>
        <end position="121"/>
    </location>
</feature>
<name>A0A843TWR8_COLES</name>
<feature type="compositionally biased region" description="Basic and acidic residues" evidence="1">
    <location>
        <begin position="124"/>
        <end position="135"/>
    </location>
</feature>
<evidence type="ECO:0000256" key="1">
    <source>
        <dbReference type="SAM" id="MobiDB-lite"/>
    </source>
</evidence>
<dbReference type="Proteomes" id="UP000652761">
    <property type="component" value="Unassembled WGS sequence"/>
</dbReference>
<keyword evidence="3" id="KW-1185">Reference proteome</keyword>
<evidence type="ECO:0000313" key="2">
    <source>
        <dbReference type="EMBL" id="MQL77192.1"/>
    </source>
</evidence>
<feature type="compositionally biased region" description="Polar residues" evidence="1">
    <location>
        <begin position="73"/>
        <end position="85"/>
    </location>
</feature>
<comment type="caution">
    <text evidence="2">The sequence shown here is derived from an EMBL/GenBank/DDBJ whole genome shotgun (WGS) entry which is preliminary data.</text>
</comment>
<protein>
    <submittedName>
        <fullName evidence="2">Uncharacterized protein</fullName>
    </submittedName>
</protein>
<feature type="region of interest" description="Disordered" evidence="1">
    <location>
        <begin position="1"/>
        <end position="21"/>
    </location>
</feature>
<dbReference type="AlphaFoldDB" id="A0A843TWR8"/>
<accession>A0A843TWR8</accession>
<sequence length="428" mass="47152">LVQSAITQEKQPHNTRNYPSSDLLSLGVLRPVPEQQLRIPLTRVQSPYGHYNTQLSWSSFTRRELHHLGYPTRSSFHTEGNNNTLEALPGLPSTQKGTTTAKVDTRSGQVDTRPSFQQTSLPDWDSRAGRHTPAETQKREFLCTRGCLGFRGFDLGFRAHAPQGTLWTYGAINTHVPYTPKAREPIHFQKKPFGGQRGFSRSVSISRSCKPSFQEEGQGNQRESLERRLLCKVREQIQLKRLRRRRISGISDAIKAEHRQLRRISIDFHQGCSIEASARPLHRRTLFLHPFPSSQSLFTHFCLGSVDIRSGQVDTRPSFQQISLPDWDIRSTLDQSRSTLDQGWSTLDPVSSRPVCLTRTTAPSCDHDHAHAAAPAGAASTAAAAGGTAAAAGMASTAAAAETAEPAAGTAPAAADACLLLRRVLVLR</sequence>
<feature type="non-terminal residue" evidence="2">
    <location>
        <position position="428"/>
    </location>
</feature>